<keyword evidence="11" id="KW-0472">Membrane</keyword>
<dbReference type="NCBIfam" id="TIGR04126">
    <property type="entry name" value="PGF_CTERM"/>
    <property type="match status" value="1"/>
</dbReference>
<keyword evidence="4" id="KW-1003">Cell membrane</keyword>
<evidence type="ECO:0000313" key="17">
    <source>
        <dbReference type="Proteomes" id="UP001596395"/>
    </source>
</evidence>
<evidence type="ECO:0000256" key="5">
    <source>
        <dbReference type="ARBA" id="ARBA00022512"/>
    </source>
</evidence>
<evidence type="ECO:0000259" key="14">
    <source>
        <dbReference type="Pfam" id="PF18204"/>
    </source>
</evidence>
<keyword evidence="9" id="KW-0732">Signal</keyword>
<evidence type="ECO:0000259" key="15">
    <source>
        <dbReference type="Pfam" id="PF25162"/>
    </source>
</evidence>
<keyword evidence="6" id="KW-0964">Secreted</keyword>
<evidence type="ECO:0000256" key="13">
    <source>
        <dbReference type="SAM" id="MobiDB-lite"/>
    </source>
</evidence>
<keyword evidence="17" id="KW-1185">Reference proteome</keyword>
<dbReference type="NCBIfam" id="TIGR04207">
    <property type="entry name" value="halo_sig_pep"/>
    <property type="match status" value="1"/>
</dbReference>
<keyword evidence="8" id="KW-0812">Transmembrane</keyword>
<dbReference type="InterPro" id="IPR057149">
    <property type="entry name" value="DUF7827"/>
</dbReference>
<evidence type="ECO:0000256" key="8">
    <source>
        <dbReference type="ARBA" id="ARBA00022692"/>
    </source>
</evidence>
<comment type="similarity">
    <text evidence="3">Belongs to the halobacterial S-layer protein family.</text>
</comment>
<proteinExistence type="inferred from homology"/>
<dbReference type="AlphaFoldDB" id="A0ABD5VBG6"/>
<evidence type="ECO:0000256" key="4">
    <source>
        <dbReference type="ARBA" id="ARBA00022475"/>
    </source>
</evidence>
<dbReference type="Pfam" id="PF25162">
    <property type="entry name" value="DUF7827"/>
    <property type="match status" value="1"/>
</dbReference>
<dbReference type="Pfam" id="PF18204">
    <property type="entry name" value="PGF-CTERM"/>
    <property type="match status" value="1"/>
</dbReference>
<dbReference type="Proteomes" id="UP001596395">
    <property type="component" value="Unassembled WGS sequence"/>
</dbReference>
<accession>A0ABD5VBG6</accession>
<sequence length="925" mass="95471">MTDENNKLRALVLTALMVFSVFAGTVALSGAAAANLSSISANSADDVDANTDGQTQAVSFDVTVSANEQHTISVNYSELSNVDVTAVSASSGNPEVSVTDTQTNNGNAEITVKDETGNGVHTATISATMTVDTGAKEKDVSLTIADKGGSASDSVTFTVGALASSSDYDKEITPNVRTWSGQTLYRAGFTDNDQGVELQRQTSSGWQFVTVVDVNSFGEAFLTGTSGYETGTYRLTDTSADSGETFPGDNETVKFKISPQDYSASADPTTVKNDGEGTNTDITVESNRGSYDHWISSPDVDPSTIQSLLGGAGTLADVDGDGENDYVAVSGTTTDTLTANFTGVSAGNYTIDFLVPDTGVTSSVDLTVEAAQTGNAQFVTKAISEQRGDVVAINVSLTGTANSANVQVGGPSVNYNEVVQVTDENDDGYVTFYWNSYHAGTGSDTFEAAGDDSVSRVSGSTSFSEGALAGGEYPVNVTVNGQETDVATVVLNSPTDVSNSIQTWTAPSTASESSTAPNYLFNEISEDSSIAKGDYVVVEMQTAGVFGQLGAPPASGQDGFSAFANGANFSIVQTADSTPTNTQRKSIDTSTSDTQAVFSPSGNTIYVYLDTGDFNKFEVNSNTPTEVYAATLSYQEAFSTYRTSDASTSTTFSIVSRTANVDAPQDDAENPLTVTQSDAAEVSGTSSLAAGSNLTVTARSSGGQNPFLRTATATVQEDGTWSTTLDVADIPTGTNFTVSVKDGSQTKDTVNARIGGAANIQLASLDAPETAAPGSTITVTATVENTGDSSGETEVAYMFNGTTESTQNVSVDAGSTTQVTFEYTVPSATGDYTHGVMVGDNAAVTAGITVQDETSTTTEPTDETTTEPTDEPTTTEPTDEPTTSEAPETSEPTTTEDSSGQPGFGVAVALVALVAAALLATRRDN</sequence>
<evidence type="ECO:0000256" key="11">
    <source>
        <dbReference type="ARBA" id="ARBA00023136"/>
    </source>
</evidence>
<dbReference type="InterPro" id="IPR026371">
    <property type="entry name" value="PGF_CTERM"/>
</dbReference>
<dbReference type="Gene3D" id="2.60.40.10">
    <property type="entry name" value="Immunoglobulins"/>
    <property type="match status" value="2"/>
</dbReference>
<keyword evidence="12" id="KW-0325">Glycoprotein</keyword>
<feature type="domain" description="DUF7827" evidence="15">
    <location>
        <begin position="368"/>
        <end position="477"/>
    </location>
</feature>
<evidence type="ECO:0000256" key="6">
    <source>
        <dbReference type="ARBA" id="ARBA00022525"/>
    </source>
</evidence>
<protein>
    <submittedName>
        <fullName evidence="16">BGTF surface domain-containing protein</fullName>
    </submittedName>
</protein>
<name>A0ABD5VBG6_9EURY</name>
<dbReference type="EMBL" id="JBHSXN010000002">
    <property type="protein sequence ID" value="MFC6952762.1"/>
    <property type="molecule type" value="Genomic_DNA"/>
</dbReference>
<reference evidence="16 17" key="1">
    <citation type="journal article" date="2019" name="Int. J. Syst. Evol. Microbiol.">
        <title>The Global Catalogue of Microorganisms (GCM) 10K type strain sequencing project: providing services to taxonomists for standard genome sequencing and annotation.</title>
        <authorList>
            <consortium name="The Broad Institute Genomics Platform"/>
            <consortium name="The Broad Institute Genome Sequencing Center for Infectious Disease"/>
            <person name="Wu L."/>
            <person name="Ma J."/>
        </authorList>
    </citation>
    <scope>NUCLEOTIDE SEQUENCE [LARGE SCALE GENOMIC DNA]</scope>
    <source>
        <strain evidence="16 17">GX26</strain>
    </source>
</reference>
<dbReference type="InterPro" id="IPR026452">
    <property type="entry name" value="Surf_glycop_sig_pep"/>
</dbReference>
<evidence type="ECO:0000256" key="9">
    <source>
        <dbReference type="ARBA" id="ARBA00022729"/>
    </source>
</evidence>
<feature type="region of interest" description="Disordered" evidence="13">
    <location>
        <begin position="849"/>
        <end position="902"/>
    </location>
</feature>
<dbReference type="GO" id="GO:0030115">
    <property type="term" value="C:S-layer"/>
    <property type="evidence" value="ECO:0007669"/>
    <property type="project" value="UniProtKB-SubCell"/>
</dbReference>
<evidence type="ECO:0000256" key="12">
    <source>
        <dbReference type="ARBA" id="ARBA00023180"/>
    </source>
</evidence>
<organism evidence="16 17">
    <name type="scientific">Halorubellus litoreus</name>
    <dbReference type="NCBI Taxonomy" id="755308"/>
    <lineage>
        <taxon>Archaea</taxon>
        <taxon>Methanobacteriati</taxon>
        <taxon>Methanobacteriota</taxon>
        <taxon>Stenosarchaea group</taxon>
        <taxon>Halobacteria</taxon>
        <taxon>Halobacteriales</taxon>
        <taxon>Halorubellaceae</taxon>
        <taxon>Halorubellus</taxon>
    </lineage>
</organism>
<dbReference type="RefSeq" id="WP_336349749.1">
    <property type="nucleotide sequence ID" value="NZ_JAZAQL010000002.1"/>
</dbReference>
<feature type="compositionally biased region" description="Low complexity" evidence="13">
    <location>
        <begin position="871"/>
        <end position="899"/>
    </location>
</feature>
<evidence type="ECO:0000256" key="10">
    <source>
        <dbReference type="ARBA" id="ARBA00022989"/>
    </source>
</evidence>
<evidence type="ECO:0000256" key="7">
    <source>
        <dbReference type="ARBA" id="ARBA00022601"/>
    </source>
</evidence>
<keyword evidence="7" id="KW-0701">S-layer</keyword>
<comment type="subcellular location">
    <subcellularLocation>
        <location evidence="1">Cell membrane</location>
    </subcellularLocation>
    <subcellularLocation>
        <location evidence="2">Secreted</location>
        <location evidence="2">Cell wall</location>
        <location evidence="2">S-layer</location>
    </subcellularLocation>
</comment>
<gene>
    <name evidence="16" type="ORF">ACFQGB_07775</name>
</gene>
<keyword evidence="5" id="KW-0134">Cell wall</keyword>
<feature type="domain" description="PGF-CTERM archaeal protein-sorting signal" evidence="14">
    <location>
        <begin position="901"/>
        <end position="923"/>
    </location>
</feature>
<comment type="caution">
    <text evidence="16">The sequence shown here is derived from an EMBL/GenBank/DDBJ whole genome shotgun (WGS) entry which is preliminary data.</text>
</comment>
<feature type="compositionally biased region" description="Acidic residues" evidence="13">
    <location>
        <begin position="860"/>
        <end position="870"/>
    </location>
</feature>
<evidence type="ECO:0000313" key="16">
    <source>
        <dbReference type="EMBL" id="MFC6952762.1"/>
    </source>
</evidence>
<dbReference type="InterPro" id="IPR013783">
    <property type="entry name" value="Ig-like_fold"/>
</dbReference>
<keyword evidence="10" id="KW-1133">Transmembrane helix</keyword>
<dbReference type="NCBIfam" id="NF045517">
    <property type="entry name" value="halo_surf_dom"/>
    <property type="match status" value="1"/>
</dbReference>
<evidence type="ECO:0000256" key="2">
    <source>
        <dbReference type="ARBA" id="ARBA00004237"/>
    </source>
</evidence>
<evidence type="ECO:0000256" key="1">
    <source>
        <dbReference type="ARBA" id="ARBA00004236"/>
    </source>
</evidence>
<evidence type="ECO:0000256" key="3">
    <source>
        <dbReference type="ARBA" id="ARBA00009327"/>
    </source>
</evidence>
<dbReference type="GO" id="GO:0005886">
    <property type="term" value="C:plasma membrane"/>
    <property type="evidence" value="ECO:0007669"/>
    <property type="project" value="UniProtKB-SubCell"/>
</dbReference>